<dbReference type="RefSeq" id="WP_064629016.1">
    <property type="nucleotide sequence ID" value="NZ_LQYE01000008.1"/>
</dbReference>
<evidence type="ECO:0000313" key="3">
    <source>
        <dbReference type="Proteomes" id="UP000186919"/>
    </source>
</evidence>
<dbReference type="EMBL" id="LQYE01000008">
    <property type="protein sequence ID" value="OAT69164.1"/>
    <property type="molecule type" value="Genomic_DNA"/>
</dbReference>
<accession>A0A179VBR1</accession>
<evidence type="ECO:0000256" key="1">
    <source>
        <dbReference type="SAM" id="MobiDB-lite"/>
    </source>
</evidence>
<protein>
    <submittedName>
        <fullName evidence="2">Uncharacterized protein</fullName>
    </submittedName>
</protein>
<sequence length="77" mass="8026">MSSSEVPNASDAPVRDLGRPGSAGVTVYVIDAQAILDAENPVYQAIAALADTVNRVAQDLSLVVIARKSNEGRVFGQ</sequence>
<gene>
    <name evidence="2" type="ORF">AWB85_21915</name>
</gene>
<comment type="caution">
    <text evidence="2">The sequence shown here is derived from an EMBL/GenBank/DDBJ whole genome shotgun (WGS) entry which is preliminary data.</text>
</comment>
<name>A0A179VBR1_9MYCO</name>
<feature type="region of interest" description="Disordered" evidence="1">
    <location>
        <begin position="1"/>
        <end position="21"/>
    </location>
</feature>
<evidence type="ECO:0000313" key="2">
    <source>
        <dbReference type="EMBL" id="OAT69164.1"/>
    </source>
</evidence>
<reference evidence="2 3" key="1">
    <citation type="submission" date="2016-01" db="EMBL/GenBank/DDBJ databases">
        <title>Mycobacterium immunogenum strain CD11_6 genome sequencing and assembly.</title>
        <authorList>
            <person name="Kaur G."/>
            <person name="Nair G.R."/>
            <person name="Mayilraj S."/>
        </authorList>
    </citation>
    <scope>NUCLEOTIDE SEQUENCE [LARGE SCALE GENOMIC DNA]</scope>
    <source>
        <strain evidence="2 3">CD11-6</strain>
    </source>
</reference>
<proteinExistence type="predicted"/>
<dbReference type="AlphaFoldDB" id="A0A179VBR1"/>
<dbReference type="Proteomes" id="UP000186919">
    <property type="component" value="Unassembled WGS sequence"/>
</dbReference>
<organism evidence="2 3">
    <name type="scientific">Mycobacteroides immunogenum</name>
    <dbReference type="NCBI Taxonomy" id="83262"/>
    <lineage>
        <taxon>Bacteria</taxon>
        <taxon>Bacillati</taxon>
        <taxon>Actinomycetota</taxon>
        <taxon>Actinomycetes</taxon>
        <taxon>Mycobacteriales</taxon>
        <taxon>Mycobacteriaceae</taxon>
        <taxon>Mycobacteroides</taxon>
    </lineage>
</organism>